<name>A0AAU1U7U4_9ACTN</name>
<reference evidence="1" key="1">
    <citation type="submission" date="2022-10" db="EMBL/GenBank/DDBJ databases">
        <title>The complete genomes of actinobacterial strains from the NBC collection.</title>
        <authorList>
            <person name="Joergensen T.S."/>
            <person name="Alvarez Arevalo M."/>
            <person name="Sterndorff E.B."/>
            <person name="Faurdal D."/>
            <person name="Vuksanovic O."/>
            <person name="Mourched A.-S."/>
            <person name="Charusanti P."/>
            <person name="Shaw S."/>
            <person name="Blin K."/>
            <person name="Weber T."/>
        </authorList>
    </citation>
    <scope>NUCLEOTIDE SEQUENCE</scope>
    <source>
        <strain evidence="1">NBC_00119</strain>
    </source>
</reference>
<accession>A0AAU1U7U4</accession>
<dbReference type="AlphaFoldDB" id="A0AAU1U7U4"/>
<gene>
    <name evidence="1" type="ORF">OHU69_24335</name>
</gene>
<dbReference type="EMBL" id="CP108195">
    <property type="protein sequence ID" value="WTS13903.1"/>
    <property type="molecule type" value="Genomic_DNA"/>
</dbReference>
<proteinExistence type="predicted"/>
<sequence>MSADIETGHEETEEAALRGPSAFAEIRILFDGTPQAIADALTRAGTGAARIVALILGRTIRGGIELGRRAGQWLAVEPAVRLMSVTAGAGLGYVYPPVLAVAGGGLLLAALANGGTPAEAAADDHDESVGEKPTFDLVQETEWAVAEAFAAGRKGVHLTVLYTRLHPEVTKPSKHQLSGLHVDLLAAKIPVTEQLGMIIDGVKVNQRGVRSDELTKTLGHAPRLPAPLVQDYTLDNHMIRLDATLDPSSGPLPSSAEGE</sequence>
<protein>
    <submittedName>
        <fullName evidence="1">Uncharacterized protein</fullName>
    </submittedName>
</protein>
<evidence type="ECO:0000313" key="1">
    <source>
        <dbReference type="EMBL" id="WTS13903.1"/>
    </source>
</evidence>
<organism evidence="1">
    <name type="scientific">Streptomyces sp. NBC_00119</name>
    <dbReference type="NCBI Taxonomy" id="2975659"/>
    <lineage>
        <taxon>Bacteria</taxon>
        <taxon>Bacillati</taxon>
        <taxon>Actinomycetota</taxon>
        <taxon>Actinomycetes</taxon>
        <taxon>Kitasatosporales</taxon>
        <taxon>Streptomycetaceae</taxon>
        <taxon>Streptomyces</taxon>
    </lineage>
</organism>